<dbReference type="AlphaFoldDB" id="A0A7J7LYZ6"/>
<evidence type="ECO:0000313" key="7">
    <source>
        <dbReference type="EMBL" id="KAF6147770.1"/>
    </source>
</evidence>
<gene>
    <name evidence="7" type="ORF">GIB67_006743</name>
</gene>
<dbReference type="GO" id="GO:0015174">
    <property type="term" value="F:basic amino acid transmembrane transporter activity"/>
    <property type="evidence" value="ECO:0007669"/>
    <property type="project" value="UniProtKB-ARBA"/>
</dbReference>
<reference evidence="7 8" key="1">
    <citation type="journal article" date="2020" name="IScience">
        <title>Genome Sequencing of the Endangered Kingdonia uniflora (Circaeasteraceae, Ranunculales) Reveals Potential Mechanisms of Evolutionary Specialization.</title>
        <authorList>
            <person name="Sun Y."/>
            <person name="Deng T."/>
            <person name="Zhang A."/>
            <person name="Moore M.J."/>
            <person name="Landis J.B."/>
            <person name="Lin N."/>
            <person name="Zhang H."/>
            <person name="Zhang X."/>
            <person name="Huang J."/>
            <person name="Zhang X."/>
            <person name="Sun H."/>
            <person name="Wang H."/>
        </authorList>
    </citation>
    <scope>NUCLEOTIDE SEQUENCE [LARGE SCALE GENOMIC DNA]</scope>
    <source>
        <strain evidence="7">TB1705</strain>
        <tissue evidence="7">Leaf</tissue>
    </source>
</reference>
<feature type="region of interest" description="Disordered" evidence="5">
    <location>
        <begin position="211"/>
        <end position="236"/>
    </location>
</feature>
<dbReference type="PANTHER" id="PTHR16201">
    <property type="entry name" value="SEVEN TRANSMEMBRANE PROTEIN 1-RELATED"/>
    <property type="match status" value="1"/>
</dbReference>
<dbReference type="OrthoDB" id="8048523at2759"/>
<sequence length="454" mass="49851">MGLFKLGLGGSGAPMVCPQQQHCSQWAQTYINYCLCTLKDGVSLTLGLISVLSWGVAEVPQIITNYKQKSAEGLSIAFLMMWTAGDIFNLVGCLMEPATQTFITMAWRDAPIYVNEGLEQCFSTGTSNTILYCSGKTFSLDCFLISTGIDVIISFREGLCVIELQLGRLQLYTVTTIILAAQTIYYGHIYHRLKAYRLGVPDQGHKLHQSMTRDEEIYTSETSSTQETHLPSQSIPVNGSARYGSYERNLYYTSARSLSKSFTPIAGSVLAQPQSYEKTNPISILKPDSVEEPLLGDHVSTQSAPPLNTKNMLCVVSAVTFFLSTFGSYFSTSNKLNMNENYESQGVVIRVGRKLLETSGVILLRDGGEGNSGIGTFLGWVMAAIYMGGRLPQIYLNIRRGHVKGLNPLMFVFALVGNVTYVASILVNSLEWSTLKPNLPWLVDAGGCVILDTF</sequence>
<proteinExistence type="predicted"/>
<dbReference type="InterPro" id="IPR006603">
    <property type="entry name" value="PQ-loop_rpt"/>
</dbReference>
<dbReference type="GO" id="GO:0098852">
    <property type="term" value="C:lytic vacuole membrane"/>
    <property type="evidence" value="ECO:0007669"/>
    <property type="project" value="UniProtKB-ARBA"/>
</dbReference>
<protein>
    <recommendedName>
        <fullName evidence="9">PQ-loop repeat family protein / transmembrane family protein</fullName>
    </recommendedName>
</protein>
<evidence type="ECO:0000313" key="8">
    <source>
        <dbReference type="Proteomes" id="UP000541444"/>
    </source>
</evidence>
<dbReference type="InterPro" id="IPR051415">
    <property type="entry name" value="LAAT-1"/>
</dbReference>
<dbReference type="PANTHER" id="PTHR16201:SF44">
    <property type="entry name" value="SEVEN TRANSMEMBRANE PROTEIN 1"/>
    <property type="match status" value="1"/>
</dbReference>
<dbReference type="Gene3D" id="1.20.1280.290">
    <property type="match status" value="2"/>
</dbReference>
<keyword evidence="4 6" id="KW-0472">Membrane</keyword>
<feature type="transmembrane region" description="Helical" evidence="6">
    <location>
        <begin position="312"/>
        <end position="330"/>
    </location>
</feature>
<evidence type="ECO:0000256" key="2">
    <source>
        <dbReference type="ARBA" id="ARBA00022692"/>
    </source>
</evidence>
<evidence type="ECO:0000256" key="1">
    <source>
        <dbReference type="ARBA" id="ARBA00004141"/>
    </source>
</evidence>
<evidence type="ECO:0000256" key="5">
    <source>
        <dbReference type="SAM" id="MobiDB-lite"/>
    </source>
</evidence>
<keyword evidence="3 6" id="KW-1133">Transmembrane helix</keyword>
<accession>A0A7J7LYZ6</accession>
<evidence type="ECO:0000256" key="3">
    <source>
        <dbReference type="ARBA" id="ARBA00022989"/>
    </source>
</evidence>
<dbReference type="FunFam" id="1.20.1280.290:FF:000009">
    <property type="entry name" value="PQ loop repeat family protein"/>
    <property type="match status" value="1"/>
</dbReference>
<feature type="transmembrane region" description="Helical" evidence="6">
    <location>
        <begin position="372"/>
        <end position="389"/>
    </location>
</feature>
<keyword evidence="2 6" id="KW-0812">Transmembrane</keyword>
<evidence type="ECO:0008006" key="9">
    <source>
        <dbReference type="Google" id="ProtNLM"/>
    </source>
</evidence>
<feature type="transmembrane region" description="Helical" evidence="6">
    <location>
        <begin position="169"/>
        <end position="187"/>
    </location>
</feature>
<dbReference type="EMBL" id="JACGCM010001879">
    <property type="protein sequence ID" value="KAF6147770.1"/>
    <property type="molecule type" value="Genomic_DNA"/>
</dbReference>
<comment type="subcellular location">
    <subcellularLocation>
        <location evidence="1">Membrane</location>
        <topology evidence="1">Multi-pass membrane protein</topology>
    </subcellularLocation>
</comment>
<organism evidence="7 8">
    <name type="scientific">Kingdonia uniflora</name>
    <dbReference type="NCBI Taxonomy" id="39325"/>
    <lineage>
        <taxon>Eukaryota</taxon>
        <taxon>Viridiplantae</taxon>
        <taxon>Streptophyta</taxon>
        <taxon>Embryophyta</taxon>
        <taxon>Tracheophyta</taxon>
        <taxon>Spermatophyta</taxon>
        <taxon>Magnoliopsida</taxon>
        <taxon>Ranunculales</taxon>
        <taxon>Circaeasteraceae</taxon>
        <taxon>Kingdonia</taxon>
    </lineage>
</organism>
<feature type="non-terminal residue" evidence="7">
    <location>
        <position position="1"/>
    </location>
</feature>
<keyword evidence="8" id="KW-1185">Reference proteome</keyword>
<feature type="transmembrane region" description="Helical" evidence="6">
    <location>
        <begin position="409"/>
        <end position="430"/>
    </location>
</feature>
<name>A0A7J7LYZ6_9MAGN</name>
<dbReference type="Pfam" id="PF04193">
    <property type="entry name" value="PQ-loop"/>
    <property type="match status" value="2"/>
</dbReference>
<feature type="compositionally biased region" description="Polar residues" evidence="5">
    <location>
        <begin position="219"/>
        <end position="236"/>
    </location>
</feature>
<dbReference type="Proteomes" id="UP000541444">
    <property type="component" value="Unassembled WGS sequence"/>
</dbReference>
<dbReference type="FunFam" id="1.20.1280.290:FF:000012">
    <property type="entry name" value="Vacuolar membrane PQ loop repeat protein"/>
    <property type="match status" value="1"/>
</dbReference>
<evidence type="ECO:0000256" key="6">
    <source>
        <dbReference type="SAM" id="Phobius"/>
    </source>
</evidence>
<dbReference type="SMART" id="SM00679">
    <property type="entry name" value="CTNS"/>
    <property type="match status" value="2"/>
</dbReference>
<evidence type="ECO:0000256" key="4">
    <source>
        <dbReference type="ARBA" id="ARBA00023136"/>
    </source>
</evidence>
<comment type="caution">
    <text evidence="7">The sequence shown here is derived from an EMBL/GenBank/DDBJ whole genome shotgun (WGS) entry which is preliminary data.</text>
</comment>